<protein>
    <recommendedName>
        <fullName evidence="4">MACPF domain-containing protein</fullName>
    </recommendedName>
</protein>
<reference evidence="2 3" key="1">
    <citation type="journal article" date="2016" name="Sci. Rep.">
        <title>Penicillium arizonense, a new, genome sequenced fungal species, reveals a high chemical diversity in secreted metabolites.</title>
        <authorList>
            <person name="Grijseels S."/>
            <person name="Nielsen J.C."/>
            <person name="Randelovic M."/>
            <person name="Nielsen J."/>
            <person name="Nielsen K.F."/>
            <person name="Workman M."/>
            <person name="Frisvad J.C."/>
        </authorList>
    </citation>
    <scope>NUCLEOTIDE SEQUENCE [LARGE SCALE GENOMIC DNA]</scope>
    <source>
        <strain evidence="2 3">CBS 141311</strain>
    </source>
</reference>
<organism evidence="2 3">
    <name type="scientific">Penicillium arizonense</name>
    <dbReference type="NCBI Taxonomy" id="1835702"/>
    <lineage>
        <taxon>Eukaryota</taxon>
        <taxon>Fungi</taxon>
        <taxon>Dikarya</taxon>
        <taxon>Ascomycota</taxon>
        <taxon>Pezizomycotina</taxon>
        <taxon>Eurotiomycetes</taxon>
        <taxon>Eurotiomycetidae</taxon>
        <taxon>Eurotiales</taxon>
        <taxon>Aspergillaceae</taxon>
        <taxon>Penicillium</taxon>
    </lineage>
</organism>
<feature type="compositionally biased region" description="Polar residues" evidence="1">
    <location>
        <begin position="22"/>
        <end position="32"/>
    </location>
</feature>
<accession>A0A1F5LPU0</accession>
<dbReference type="RefSeq" id="XP_022490379.1">
    <property type="nucleotide sequence ID" value="XM_022629794.1"/>
</dbReference>
<dbReference type="STRING" id="1835702.A0A1F5LPU0"/>
<gene>
    <name evidence="2" type="ORF">PENARI_c005G06251</name>
</gene>
<keyword evidence="3" id="KW-1185">Reference proteome</keyword>
<dbReference type="OrthoDB" id="2562973at2759"/>
<dbReference type="Proteomes" id="UP000177622">
    <property type="component" value="Unassembled WGS sequence"/>
</dbReference>
<name>A0A1F5LPU0_PENAI</name>
<dbReference type="GeneID" id="34574528"/>
<evidence type="ECO:0000313" key="3">
    <source>
        <dbReference type="Proteomes" id="UP000177622"/>
    </source>
</evidence>
<comment type="caution">
    <text evidence="2">The sequence shown here is derived from an EMBL/GenBank/DDBJ whole genome shotgun (WGS) entry which is preliminary data.</text>
</comment>
<dbReference type="EMBL" id="LXJU01000005">
    <property type="protein sequence ID" value="OGE54949.1"/>
    <property type="molecule type" value="Genomic_DNA"/>
</dbReference>
<proteinExistence type="predicted"/>
<evidence type="ECO:0000256" key="1">
    <source>
        <dbReference type="SAM" id="MobiDB-lite"/>
    </source>
</evidence>
<evidence type="ECO:0000313" key="2">
    <source>
        <dbReference type="EMBL" id="OGE54949.1"/>
    </source>
</evidence>
<evidence type="ECO:0008006" key="4">
    <source>
        <dbReference type="Google" id="ProtNLM"/>
    </source>
</evidence>
<sequence length="705" mass="78591">MSEKNNDGPKGTPAKTPKETPEQSSGKVSNNANTGSFASLLFSKVGATKEKNKQVFMMRVPEAVIETQDLKHLKSLMTSQKDAKECAFLPFCNQAGAVVDNSWKIQDYVDTVKSADKDKKPKTYEFYLFEKTVLDSKIIPKIELKLPEDVKYLDPAVLKKLESSIDLASWRAAKGSGQNSGPAQLKENDWQIVATSNSLCYGLSIMRMIKGSGEKAEGIPIGVARARQPAFQIKARQLKISDQPEPELRIPDFIVDDQSYVSIYETRSQFQSSLSQSSISTWDILRSGAMSFLGNSIGTSAGYAQSNSERSYEIKKGDTARMNISYNFPRATLILDQYSLELTKQCEDDLKLVKDKISLENFLELYGEYFSREVQVGGRLFASEDFEWTGEGSGSDVKKSMKIQAASSLKGEIKGVGVEGGVQGGYGQSSGTERNATQGAMENSLQWQANGGDTLLCNNPPEWCPTVAPHHNWRIINRAGNCHLLDLIAKFPKQGRIQKFIEKEEYKEVIRSLQPKSGRKFYLRNEDEFQYLTAYSPSKVPAEIKKTKPAGSSRAYGTAMFSPTAPESENSGLYFEFETLQGEPVHKIEYAKPYVLKNSATGRFVSFARESGAWLVASNKPTDEFVFLEGSTSTEGEVNQQDLVYLGISPMTGEEPRFVSKTISWHGNNGILRVSEGYMVRSMTQQKVRQNRKSFKLLYQDREKA</sequence>
<feature type="region of interest" description="Disordered" evidence="1">
    <location>
        <begin position="1"/>
        <end position="32"/>
    </location>
</feature>
<dbReference type="AlphaFoldDB" id="A0A1F5LPU0"/>